<dbReference type="GO" id="GO:0016491">
    <property type="term" value="F:oxidoreductase activity"/>
    <property type="evidence" value="ECO:0007669"/>
    <property type="project" value="UniProtKB-KW"/>
</dbReference>
<gene>
    <name evidence="3" type="ORF">FHS55_000760</name>
</gene>
<dbReference type="InterPro" id="IPR043143">
    <property type="entry name" value="Mal/L-sulf/L-lact_DH-like_NADP"/>
</dbReference>
<dbReference type="InterPro" id="IPR036111">
    <property type="entry name" value="Mal/L-sulfo/L-lacto_DH-like_sf"/>
</dbReference>
<keyword evidence="2 3" id="KW-0560">Oxidoreductase</keyword>
<sequence length="335" mass="33581">MTALLSLTPDAAAAFARAALEAVGASPAMAEALAAATVRAEERGRASVGFAHLTDYVESLKAARIIGTAEPVISFPAPALIEVDVAGGIAQLGFDRAFRELSQRAKDLGAASLALRGSFTTGELGDYALRLAETGLVALAATNGPPLMSPPGVARAVYCTNPIAFAAPGAQGPALLVDQASSATAFVNIREAAARGEAIPAGWAVDGDGAPTQDATAALGGHLLPFGGARGANIALIVEILAAGLTGANWSLDAPSFVDGARSPGVGLFVLAIAPRGAATDLAGRLTQQMERLAGLGVHIPGQAKLARQAPPERLRLRAEVLGRIAALAGIAAPS</sequence>
<dbReference type="Proteomes" id="UP000533469">
    <property type="component" value="Unassembled WGS sequence"/>
</dbReference>
<organism evidence="3 4">
    <name type="scientific">Ancylobacter tetraedralis</name>
    <dbReference type="NCBI Taxonomy" id="217068"/>
    <lineage>
        <taxon>Bacteria</taxon>
        <taxon>Pseudomonadati</taxon>
        <taxon>Pseudomonadota</taxon>
        <taxon>Alphaproteobacteria</taxon>
        <taxon>Hyphomicrobiales</taxon>
        <taxon>Xanthobacteraceae</taxon>
        <taxon>Ancylobacter</taxon>
    </lineage>
</organism>
<dbReference type="PANTHER" id="PTHR11091:SF0">
    <property type="entry name" value="MALATE DEHYDROGENASE"/>
    <property type="match status" value="1"/>
</dbReference>
<dbReference type="PANTHER" id="PTHR11091">
    <property type="entry name" value="OXIDOREDUCTASE-RELATED"/>
    <property type="match status" value="1"/>
</dbReference>
<dbReference type="InterPro" id="IPR003767">
    <property type="entry name" value="Malate/L-lactate_DH-like"/>
</dbReference>
<dbReference type="InterPro" id="IPR043144">
    <property type="entry name" value="Mal/L-sulf/L-lact_DH-like_ah"/>
</dbReference>
<protein>
    <submittedName>
        <fullName evidence="3">(2R)-3-sulfolactate dehydrogenase (NADP+)</fullName>
        <ecNumber evidence="3">1.1.1.338</ecNumber>
    </submittedName>
</protein>
<reference evidence="3 4" key="1">
    <citation type="submission" date="2020-08" db="EMBL/GenBank/DDBJ databases">
        <title>Genomic Encyclopedia of Type Strains, Phase IV (KMG-IV): sequencing the most valuable type-strain genomes for metagenomic binning, comparative biology and taxonomic classification.</title>
        <authorList>
            <person name="Goeker M."/>
        </authorList>
    </citation>
    <scope>NUCLEOTIDE SEQUENCE [LARGE SCALE GENOMIC DNA]</scope>
    <source>
        <strain evidence="3 4">DSM 5895</strain>
    </source>
</reference>
<evidence type="ECO:0000313" key="4">
    <source>
        <dbReference type="Proteomes" id="UP000533469"/>
    </source>
</evidence>
<dbReference type="Pfam" id="PF02615">
    <property type="entry name" value="Ldh_2"/>
    <property type="match status" value="1"/>
</dbReference>
<dbReference type="EC" id="1.1.1.338" evidence="3"/>
<keyword evidence="4" id="KW-1185">Reference proteome</keyword>
<comment type="similarity">
    <text evidence="1">Belongs to the LDH2/MDH2 oxidoreductase family.</text>
</comment>
<evidence type="ECO:0000313" key="3">
    <source>
        <dbReference type="EMBL" id="MBB3770174.1"/>
    </source>
</evidence>
<dbReference type="RefSeq" id="WP_183188302.1">
    <property type="nucleotide sequence ID" value="NZ_JACICD010000001.1"/>
</dbReference>
<proteinExistence type="inferred from homology"/>
<dbReference type="Gene3D" id="3.30.1370.60">
    <property type="entry name" value="Hypothetical oxidoreductase yiak, domain 2"/>
    <property type="match status" value="1"/>
</dbReference>
<accession>A0A839Z094</accession>
<comment type="caution">
    <text evidence="3">The sequence shown here is derived from an EMBL/GenBank/DDBJ whole genome shotgun (WGS) entry which is preliminary data.</text>
</comment>
<dbReference type="SUPFAM" id="SSF89733">
    <property type="entry name" value="L-sulfolactate dehydrogenase-like"/>
    <property type="match status" value="1"/>
</dbReference>
<dbReference type="AlphaFoldDB" id="A0A839Z094"/>
<dbReference type="EMBL" id="JACICD010000001">
    <property type="protein sequence ID" value="MBB3770174.1"/>
    <property type="molecule type" value="Genomic_DNA"/>
</dbReference>
<name>A0A839Z094_9HYPH</name>
<evidence type="ECO:0000256" key="1">
    <source>
        <dbReference type="ARBA" id="ARBA00006056"/>
    </source>
</evidence>
<dbReference type="Gene3D" id="1.10.1530.10">
    <property type="match status" value="1"/>
</dbReference>
<evidence type="ECO:0000256" key="2">
    <source>
        <dbReference type="ARBA" id="ARBA00023002"/>
    </source>
</evidence>